<dbReference type="AlphaFoldDB" id="A0A4R4TMK9"/>
<evidence type="ECO:0000256" key="1">
    <source>
        <dbReference type="SAM" id="MobiDB-lite"/>
    </source>
</evidence>
<evidence type="ECO:0000313" key="2">
    <source>
        <dbReference type="EMBL" id="TDC79080.1"/>
    </source>
</evidence>
<dbReference type="Proteomes" id="UP000295345">
    <property type="component" value="Unassembled WGS sequence"/>
</dbReference>
<sequence>MSEAVNNLPRVGTTLRDEALGRIGVSMGTAGPFVMLRPLCGGREWEARPRGHPRTHCGGSVVTDREVSEQPRRVDVEQLRSARRLHEIECAACVNGPLCLIGRRLARACAEAGTADPARKGS</sequence>
<proteinExistence type="predicted"/>
<feature type="region of interest" description="Disordered" evidence="1">
    <location>
        <begin position="47"/>
        <end position="69"/>
    </location>
</feature>
<keyword evidence="3" id="KW-1185">Reference proteome</keyword>
<accession>A0A4R4TMK9</accession>
<evidence type="ECO:0000313" key="3">
    <source>
        <dbReference type="Proteomes" id="UP000295345"/>
    </source>
</evidence>
<reference evidence="2 3" key="1">
    <citation type="submission" date="2019-03" db="EMBL/GenBank/DDBJ databases">
        <title>Draft genome sequences of novel Actinobacteria.</title>
        <authorList>
            <person name="Sahin N."/>
            <person name="Ay H."/>
            <person name="Saygin H."/>
        </authorList>
    </citation>
    <scope>NUCLEOTIDE SEQUENCE [LARGE SCALE GENOMIC DNA]</scope>
    <source>
        <strain evidence="2 3">DSM 41900</strain>
    </source>
</reference>
<dbReference type="EMBL" id="SMKI01000022">
    <property type="protein sequence ID" value="TDC79080.1"/>
    <property type="molecule type" value="Genomic_DNA"/>
</dbReference>
<dbReference type="OrthoDB" id="3855669at2"/>
<protein>
    <submittedName>
        <fullName evidence="2">Uncharacterized protein</fullName>
    </submittedName>
</protein>
<gene>
    <name evidence="2" type="ORF">E1283_03500</name>
</gene>
<comment type="caution">
    <text evidence="2">The sequence shown here is derived from an EMBL/GenBank/DDBJ whole genome shotgun (WGS) entry which is preliminary data.</text>
</comment>
<organism evidence="2 3">
    <name type="scientific">Streptomyces hainanensis</name>
    <dbReference type="NCBI Taxonomy" id="402648"/>
    <lineage>
        <taxon>Bacteria</taxon>
        <taxon>Bacillati</taxon>
        <taxon>Actinomycetota</taxon>
        <taxon>Actinomycetes</taxon>
        <taxon>Kitasatosporales</taxon>
        <taxon>Streptomycetaceae</taxon>
        <taxon>Streptomyces</taxon>
    </lineage>
</organism>
<name>A0A4R4TMK9_9ACTN</name>